<dbReference type="AlphaFoldDB" id="A0A6L6QFD0"/>
<dbReference type="Proteomes" id="UP000472320">
    <property type="component" value="Unassembled WGS sequence"/>
</dbReference>
<organism evidence="3 4">
    <name type="scientific">Massilia eburnea</name>
    <dbReference type="NCBI Taxonomy" id="1776165"/>
    <lineage>
        <taxon>Bacteria</taxon>
        <taxon>Pseudomonadati</taxon>
        <taxon>Pseudomonadota</taxon>
        <taxon>Betaproteobacteria</taxon>
        <taxon>Burkholderiales</taxon>
        <taxon>Oxalobacteraceae</taxon>
        <taxon>Telluria group</taxon>
        <taxon>Massilia</taxon>
    </lineage>
</organism>
<keyword evidence="4" id="KW-1185">Reference proteome</keyword>
<dbReference type="EMBL" id="WNKX01000004">
    <property type="protein sequence ID" value="MTW10376.1"/>
    <property type="molecule type" value="Genomic_DNA"/>
</dbReference>
<evidence type="ECO:0000313" key="3">
    <source>
        <dbReference type="EMBL" id="MTW10376.1"/>
    </source>
</evidence>
<feature type="signal peptide" evidence="1">
    <location>
        <begin position="1"/>
        <end position="21"/>
    </location>
</feature>
<dbReference type="InterPro" id="IPR013424">
    <property type="entry name" value="Ice-binding_C"/>
</dbReference>
<accession>A0A6L6QFD0</accession>
<dbReference type="OrthoDB" id="937176at2"/>
<sequence>MKLPIASVFLAGALASQAASAAFITFESAGPNAAAITATRDAFRGAIGGGTVAGANGSFGGLRREINWDGVPDAFADPNALPANFFNVNSPRGVVFSTPGTGFMVSANAGGSTPTLFGFPSDFQAFSAQRLFTAINSNTTDVTFFNPGTNTAATTSAFGAVFVDVEAAGVSRIQFFDENNVLIYSHDVLVAGNQGLSFLGGFANAGERIARVRITSGLNTITANGVLGNPNDDVVVMDDFLYAEPGQAEDVPEPSSIALLAIGLAGCLASLRRNASGLPRD</sequence>
<reference evidence="3 4" key="1">
    <citation type="submission" date="2019-11" db="EMBL/GenBank/DDBJ databases">
        <title>Type strains purchased from KCTC, JCM and DSMZ.</title>
        <authorList>
            <person name="Lu H."/>
        </authorList>
    </citation>
    <scope>NUCLEOTIDE SEQUENCE [LARGE SCALE GENOMIC DNA]</scope>
    <source>
        <strain evidence="3 4">JCM 31587</strain>
    </source>
</reference>
<dbReference type="Pfam" id="PF07589">
    <property type="entry name" value="PEP-CTERM"/>
    <property type="match status" value="1"/>
</dbReference>
<feature type="chain" id="PRO_5026890975" evidence="1">
    <location>
        <begin position="22"/>
        <end position="281"/>
    </location>
</feature>
<keyword evidence="1" id="KW-0732">Signal</keyword>
<name>A0A6L6QFD0_9BURK</name>
<gene>
    <name evidence="3" type="ORF">GM658_07130</name>
</gene>
<proteinExistence type="predicted"/>
<evidence type="ECO:0000313" key="4">
    <source>
        <dbReference type="Proteomes" id="UP000472320"/>
    </source>
</evidence>
<protein>
    <submittedName>
        <fullName evidence="3">PEP-CTERM sorting domain-containing protein</fullName>
    </submittedName>
</protein>
<evidence type="ECO:0000256" key="1">
    <source>
        <dbReference type="SAM" id="SignalP"/>
    </source>
</evidence>
<feature type="domain" description="Ice-binding protein C-terminal" evidence="2">
    <location>
        <begin position="250"/>
        <end position="273"/>
    </location>
</feature>
<dbReference type="RefSeq" id="WP_155453318.1">
    <property type="nucleotide sequence ID" value="NZ_WNKX01000004.1"/>
</dbReference>
<evidence type="ECO:0000259" key="2">
    <source>
        <dbReference type="Pfam" id="PF07589"/>
    </source>
</evidence>
<comment type="caution">
    <text evidence="3">The sequence shown here is derived from an EMBL/GenBank/DDBJ whole genome shotgun (WGS) entry which is preliminary data.</text>
</comment>
<dbReference type="NCBIfam" id="TIGR02595">
    <property type="entry name" value="PEP_CTERM"/>
    <property type="match status" value="1"/>
</dbReference>